<evidence type="ECO:0000256" key="3">
    <source>
        <dbReference type="ARBA" id="ARBA00022832"/>
    </source>
</evidence>
<feature type="domain" description="AMP-binding enzyme C-terminal" evidence="6">
    <location>
        <begin position="443"/>
        <end position="517"/>
    </location>
</feature>
<organism evidence="7 8">
    <name type="scientific">Paralimibaculum aggregatum</name>
    <dbReference type="NCBI Taxonomy" id="3036245"/>
    <lineage>
        <taxon>Bacteria</taxon>
        <taxon>Pseudomonadati</taxon>
        <taxon>Pseudomonadota</taxon>
        <taxon>Alphaproteobacteria</taxon>
        <taxon>Rhodobacterales</taxon>
        <taxon>Paracoccaceae</taxon>
        <taxon>Paralimibaculum</taxon>
    </lineage>
</organism>
<dbReference type="PANTHER" id="PTHR43859">
    <property type="entry name" value="ACYL-ACTIVATING ENZYME"/>
    <property type="match status" value="1"/>
</dbReference>
<dbReference type="InterPro" id="IPR020845">
    <property type="entry name" value="AMP-binding_CS"/>
</dbReference>
<dbReference type="Gene3D" id="3.40.50.12780">
    <property type="entry name" value="N-terminal domain of ligase-like"/>
    <property type="match status" value="1"/>
</dbReference>
<evidence type="ECO:0000259" key="5">
    <source>
        <dbReference type="Pfam" id="PF00501"/>
    </source>
</evidence>
<protein>
    <submittedName>
        <fullName evidence="7">Fatty-acid--CoA ligase</fullName>
    </submittedName>
</protein>
<dbReference type="SUPFAM" id="SSF56801">
    <property type="entry name" value="Acetyl-CoA synthetase-like"/>
    <property type="match status" value="1"/>
</dbReference>
<dbReference type="Gene3D" id="3.30.300.30">
    <property type="match status" value="1"/>
</dbReference>
<name>A0ABQ6LTT4_9RHOB</name>
<accession>A0ABQ6LTT4</accession>
<dbReference type="EMBL" id="BSYI01000068">
    <property type="protein sequence ID" value="GMG85481.1"/>
    <property type="molecule type" value="Genomic_DNA"/>
</dbReference>
<feature type="domain" description="AMP-dependent synthetase/ligase" evidence="5">
    <location>
        <begin position="19"/>
        <end position="394"/>
    </location>
</feature>
<keyword evidence="3" id="KW-0276">Fatty acid metabolism</keyword>
<evidence type="ECO:0000256" key="4">
    <source>
        <dbReference type="ARBA" id="ARBA00023098"/>
    </source>
</evidence>
<evidence type="ECO:0000256" key="2">
    <source>
        <dbReference type="ARBA" id="ARBA00022598"/>
    </source>
</evidence>
<keyword evidence="4" id="KW-0443">Lipid metabolism</keyword>
<reference evidence="7 8" key="1">
    <citation type="submission" date="2023-04" db="EMBL/GenBank/DDBJ databases">
        <title>Marinoamorphus aggregata gen. nov., sp. Nov., isolate from tissue of brittle star Ophioplocus japonicus.</title>
        <authorList>
            <person name="Kawano K."/>
            <person name="Sawayama S."/>
            <person name="Nakagawa S."/>
        </authorList>
    </citation>
    <scope>NUCLEOTIDE SEQUENCE [LARGE SCALE GENOMIC DNA]</scope>
    <source>
        <strain evidence="7 8">NKW23</strain>
    </source>
</reference>
<evidence type="ECO:0000256" key="1">
    <source>
        <dbReference type="ARBA" id="ARBA00006432"/>
    </source>
</evidence>
<dbReference type="RefSeq" id="WP_285674849.1">
    <property type="nucleotide sequence ID" value="NZ_BSYI01000068.1"/>
</dbReference>
<dbReference type="Proteomes" id="UP001239909">
    <property type="component" value="Unassembled WGS sequence"/>
</dbReference>
<comment type="caution">
    <text evidence="7">The sequence shown here is derived from an EMBL/GenBank/DDBJ whole genome shotgun (WGS) entry which is preliminary data.</text>
</comment>
<proteinExistence type="inferred from homology"/>
<sequence length="538" mass="58106">MLGQMQDWPLRIGRIIDHAARYHGKRRILSRAPNGGIVLTDYEGIRHDALRIVQGLRRLGARPGAVIGAMAWNSERHLAVWYGVPGAGCALHSLNPRLGAAQLTYIINHAEDAWIFVDPDLVGVLEPLAAALTGVRGYIVMGAAETTLPNAITLDELMSGDGDAGWEPVDERAACGICYTSGTTGEPKGVVYSHRSNTLHAMAVIQPDTLGLSSRDVVMPVVPLFHANGWSLGFSGPMSGAAMVMPGRQLDPAGLMEMLGHGVTISAAVPTIWLPLLDHLRETGGSLPDLSRVVIGGSACPRAVIEAFQNDYGVRVIHAWGMTETSPLGTLCTEKPEIAAMAPGRRLDQQETVGHPHFTVDFAIRDEAGRDMPWDGRTQGRLMVRGPCVVQRYHKAETAAADGEGWFDTGDAAVMDPYGYVRITDRFKDLIKSGGEWISSIDLENAAVGHPDVAEAAAVAMPHPKWAERPVLVVVPRAGRRPDRTAMLAHLGRQFAKWQLPDDVVVVEALPHTATGKISKLTLRAQLEADGYRLPDLR</sequence>
<dbReference type="Pfam" id="PF00501">
    <property type="entry name" value="AMP-binding"/>
    <property type="match status" value="1"/>
</dbReference>
<dbReference type="InterPro" id="IPR042099">
    <property type="entry name" value="ANL_N_sf"/>
</dbReference>
<dbReference type="NCBIfam" id="NF004837">
    <property type="entry name" value="PRK06187.1"/>
    <property type="match status" value="1"/>
</dbReference>
<dbReference type="PANTHER" id="PTHR43859:SF4">
    <property type="entry name" value="BUTANOATE--COA LIGASE AAE1-RELATED"/>
    <property type="match status" value="1"/>
</dbReference>
<evidence type="ECO:0000313" key="7">
    <source>
        <dbReference type="EMBL" id="GMG85481.1"/>
    </source>
</evidence>
<dbReference type="CDD" id="cd12119">
    <property type="entry name" value="ttLC_FACS_AlkK_like"/>
    <property type="match status" value="1"/>
</dbReference>
<dbReference type="InterPro" id="IPR045851">
    <property type="entry name" value="AMP-bd_C_sf"/>
</dbReference>
<dbReference type="InterPro" id="IPR025110">
    <property type="entry name" value="AMP-bd_C"/>
</dbReference>
<keyword evidence="2 7" id="KW-0436">Ligase</keyword>
<keyword evidence="8" id="KW-1185">Reference proteome</keyword>
<evidence type="ECO:0000313" key="8">
    <source>
        <dbReference type="Proteomes" id="UP001239909"/>
    </source>
</evidence>
<comment type="similarity">
    <text evidence="1">Belongs to the ATP-dependent AMP-binding enzyme family.</text>
</comment>
<dbReference type="GO" id="GO:0016874">
    <property type="term" value="F:ligase activity"/>
    <property type="evidence" value="ECO:0007669"/>
    <property type="project" value="UniProtKB-KW"/>
</dbReference>
<evidence type="ECO:0000259" key="6">
    <source>
        <dbReference type="Pfam" id="PF13193"/>
    </source>
</evidence>
<dbReference type="InterPro" id="IPR000873">
    <property type="entry name" value="AMP-dep_synth/lig_dom"/>
</dbReference>
<dbReference type="PROSITE" id="PS00455">
    <property type="entry name" value="AMP_BINDING"/>
    <property type="match status" value="1"/>
</dbReference>
<gene>
    <name evidence="7" type="ORF">LNKW23_47020</name>
</gene>
<dbReference type="Pfam" id="PF13193">
    <property type="entry name" value="AMP-binding_C"/>
    <property type="match status" value="1"/>
</dbReference>